<sequence length="78" mass="8629">MKKLATITLTIILMALLSSSLFAAGVNDTVVLKLHAYIPERTTFTADEFGFQVASNAYNFTYSVFEQGMDRTLFVVAN</sequence>
<organism evidence="1">
    <name type="scientific">bioreactor metagenome</name>
    <dbReference type="NCBI Taxonomy" id="1076179"/>
    <lineage>
        <taxon>unclassified sequences</taxon>
        <taxon>metagenomes</taxon>
        <taxon>ecological metagenomes</taxon>
    </lineage>
</organism>
<dbReference type="AlphaFoldDB" id="A0A644WJ88"/>
<reference evidence="1" key="1">
    <citation type="submission" date="2019-08" db="EMBL/GenBank/DDBJ databases">
        <authorList>
            <person name="Kucharzyk K."/>
            <person name="Murdoch R.W."/>
            <person name="Higgins S."/>
            <person name="Loffler F."/>
        </authorList>
    </citation>
    <scope>NUCLEOTIDE SEQUENCE</scope>
</reference>
<gene>
    <name evidence="1" type="ORF">SDC9_48559</name>
</gene>
<protein>
    <submittedName>
        <fullName evidence="1">Uncharacterized protein</fullName>
    </submittedName>
</protein>
<evidence type="ECO:0000313" key="1">
    <source>
        <dbReference type="EMBL" id="MPM02314.1"/>
    </source>
</evidence>
<name>A0A644WJ88_9ZZZZ</name>
<comment type="caution">
    <text evidence="1">The sequence shown here is derived from an EMBL/GenBank/DDBJ whole genome shotgun (WGS) entry which is preliminary data.</text>
</comment>
<accession>A0A644WJ88</accession>
<proteinExistence type="predicted"/>
<dbReference type="EMBL" id="VSSQ01000860">
    <property type="protein sequence ID" value="MPM02314.1"/>
    <property type="molecule type" value="Genomic_DNA"/>
</dbReference>